<dbReference type="Gene3D" id="3.10.105.10">
    <property type="entry name" value="Dipeptide-binding Protein, Domain 3"/>
    <property type="match status" value="1"/>
</dbReference>
<name>A0A3B0XS76_9ZZZZ</name>
<dbReference type="Gene3D" id="3.40.190.10">
    <property type="entry name" value="Periplasmic binding protein-like II"/>
    <property type="match status" value="1"/>
</dbReference>
<evidence type="ECO:0008006" key="2">
    <source>
        <dbReference type="Google" id="ProtNLM"/>
    </source>
</evidence>
<proteinExistence type="predicted"/>
<dbReference type="EMBL" id="UOFH01000395">
    <property type="protein sequence ID" value="VAW67560.1"/>
    <property type="molecule type" value="Genomic_DNA"/>
</dbReference>
<accession>A0A3B0XS76</accession>
<dbReference type="AlphaFoldDB" id="A0A3B0XS76"/>
<organism evidence="1">
    <name type="scientific">hydrothermal vent metagenome</name>
    <dbReference type="NCBI Taxonomy" id="652676"/>
    <lineage>
        <taxon>unclassified sequences</taxon>
        <taxon>metagenomes</taxon>
        <taxon>ecological metagenomes</taxon>
    </lineage>
</organism>
<reference evidence="1" key="1">
    <citation type="submission" date="2018-06" db="EMBL/GenBank/DDBJ databases">
        <authorList>
            <person name="Zhirakovskaya E."/>
        </authorList>
    </citation>
    <scope>NUCLEOTIDE SEQUENCE</scope>
</reference>
<sequence length="80" mass="9667">MKDPVVDMLVDAIIMSKNREDLIVACHALDRVLLNGNYLVPNWYINTHRIAYWDKFNRPKQTPLYYNPKEWMISSWWLKN</sequence>
<dbReference type="SUPFAM" id="SSF53850">
    <property type="entry name" value="Periplasmic binding protein-like II"/>
    <property type="match status" value="1"/>
</dbReference>
<gene>
    <name evidence="1" type="ORF">MNBD_GAMMA08-1446</name>
</gene>
<protein>
    <recommendedName>
        <fullName evidence="2">Oligopeptide ABC transporter, periplasmic oligopeptide-binding protein OppA (TC 3.A.1.5.1)</fullName>
    </recommendedName>
</protein>
<evidence type="ECO:0000313" key="1">
    <source>
        <dbReference type="EMBL" id="VAW67560.1"/>
    </source>
</evidence>